<dbReference type="EMBL" id="VTWU01000002">
    <property type="protein sequence ID" value="KAA9338484.1"/>
    <property type="molecule type" value="Genomic_DNA"/>
</dbReference>
<name>A0A7L5A0N9_9BACT</name>
<sequence length="502" mass="59249">MHELNNLAKIVTKRRLTTLPLLGVGRAKGSRNREEELLDLLATDANVTSLQVAKTLYGSASAKNQAAVRKIKQRLQEKLLNHLYFLDYSDPRHPVFLRHEQQCVDLLHQAHVLWWESERTIIAQILRKVLRLALDGEFTQHAVSSLELLRRLYVETNNYSQYRQTVRQLERLQEVLMAEREAMRLYWGAKMDLMRTVHARRRLLQYLPDVITRLTELYRKTRSFTIYDILLKLRLMQQELPGNFDEIIRITTEAEQEFAKGKLNRKRFDSRFTKYYSLYAHLRARRLEEGLALAEDYLKAFSRSTNNWFSMLENYFLLAMHSGEYDQAGKLLKRMQQNPFVTKLTRPAVQRWELMRAYLYFIRPEEAGLRPVHFAQLVQSIPDHSRDKRGYNVAILILQFLYYLRQNNAEALLLRLESLRKYETAHLRDASTLRSRLFFRLLQLTVKVDYNPVLCEEKGQALVDRLRETPPPGEAFSDIEIIPYENLWVITLGLLRQGAIHT</sequence>
<protein>
    <submittedName>
        <fullName evidence="1">Uncharacterized protein</fullName>
    </submittedName>
</protein>
<dbReference type="AlphaFoldDB" id="A0A7L5A0N9"/>
<accession>A0A7L5A0N9</accession>
<gene>
    <name evidence="1" type="ORF">F0P96_06525</name>
</gene>
<comment type="caution">
    <text evidence="1">The sequence shown here is derived from an EMBL/GenBank/DDBJ whole genome shotgun (WGS) entry which is preliminary data.</text>
</comment>
<reference evidence="1 2" key="1">
    <citation type="submission" date="2019-09" db="EMBL/GenBank/DDBJ databases">
        <title>Genome sequence of Hymenobacter sp. M3.</title>
        <authorList>
            <person name="Srinivasan S."/>
        </authorList>
    </citation>
    <scope>NUCLEOTIDE SEQUENCE [LARGE SCALE GENOMIC DNA]</scope>
    <source>
        <strain evidence="1 2">M3</strain>
    </source>
</reference>
<evidence type="ECO:0000313" key="2">
    <source>
        <dbReference type="Proteomes" id="UP000326380"/>
    </source>
</evidence>
<dbReference type="RefSeq" id="WP_151078033.1">
    <property type="nucleotide sequence ID" value="NZ_CP047647.1"/>
</dbReference>
<organism evidence="1 2">
    <name type="scientific">Hymenobacter busanensis</name>
    <dbReference type="NCBI Taxonomy" id="2607656"/>
    <lineage>
        <taxon>Bacteria</taxon>
        <taxon>Pseudomonadati</taxon>
        <taxon>Bacteroidota</taxon>
        <taxon>Cytophagia</taxon>
        <taxon>Cytophagales</taxon>
        <taxon>Hymenobacteraceae</taxon>
        <taxon>Hymenobacter</taxon>
    </lineage>
</organism>
<keyword evidence="2" id="KW-1185">Reference proteome</keyword>
<evidence type="ECO:0000313" key="1">
    <source>
        <dbReference type="EMBL" id="KAA9338484.1"/>
    </source>
</evidence>
<dbReference type="Proteomes" id="UP000326380">
    <property type="component" value="Unassembled WGS sequence"/>
</dbReference>
<proteinExistence type="predicted"/>